<evidence type="ECO:0000313" key="13">
    <source>
        <dbReference type="Proteomes" id="UP000006048"/>
    </source>
</evidence>
<dbReference type="InterPro" id="IPR001131">
    <property type="entry name" value="Peptidase_M24B_aminopep-P_CS"/>
</dbReference>
<dbReference type="GO" id="GO:0005829">
    <property type="term" value="C:cytosol"/>
    <property type="evidence" value="ECO:0007669"/>
    <property type="project" value="TreeGrafter"/>
</dbReference>
<keyword evidence="12" id="KW-0031">Aminopeptidase</keyword>
<dbReference type="Pfam" id="PF05195">
    <property type="entry name" value="AMP_N"/>
    <property type="match status" value="1"/>
</dbReference>
<dbReference type="Pfam" id="PF00557">
    <property type="entry name" value="Peptidase_M24"/>
    <property type="match status" value="1"/>
</dbReference>
<comment type="similarity">
    <text evidence="3 10">Belongs to the peptidase M24B family.</text>
</comment>
<dbReference type="InterPro" id="IPR036005">
    <property type="entry name" value="Creatinase/aminopeptidase-like"/>
</dbReference>
<dbReference type="InterPro" id="IPR000994">
    <property type="entry name" value="Pept_M24"/>
</dbReference>
<dbReference type="EC" id="3.4.11.9" evidence="4"/>
<evidence type="ECO:0000256" key="9">
    <source>
        <dbReference type="ARBA" id="ARBA00023211"/>
    </source>
</evidence>
<dbReference type="GO" id="GO:0070006">
    <property type="term" value="F:metalloaminopeptidase activity"/>
    <property type="evidence" value="ECO:0007669"/>
    <property type="project" value="InterPro"/>
</dbReference>
<evidence type="ECO:0000256" key="7">
    <source>
        <dbReference type="ARBA" id="ARBA00022801"/>
    </source>
</evidence>
<evidence type="ECO:0000256" key="10">
    <source>
        <dbReference type="RuleBase" id="RU000590"/>
    </source>
</evidence>
<feature type="domain" description="Aminopeptidase P N-terminal" evidence="11">
    <location>
        <begin position="1"/>
        <end position="133"/>
    </location>
</feature>
<evidence type="ECO:0000256" key="6">
    <source>
        <dbReference type="ARBA" id="ARBA00022723"/>
    </source>
</evidence>
<proteinExistence type="inferred from homology"/>
<dbReference type="AlphaFoldDB" id="I4BBC1"/>
<comment type="cofactor">
    <cofactor evidence="2">
        <name>Mn(2+)</name>
        <dbReference type="ChEBI" id="CHEBI:29035"/>
    </cofactor>
</comment>
<dbReference type="CDD" id="cd01087">
    <property type="entry name" value="Prolidase"/>
    <property type="match status" value="1"/>
</dbReference>
<dbReference type="RefSeq" id="WP_014805054.1">
    <property type="nucleotide sequence ID" value="NC_018020.1"/>
</dbReference>
<evidence type="ECO:0000256" key="5">
    <source>
        <dbReference type="ARBA" id="ARBA00022670"/>
    </source>
</evidence>
<evidence type="ECO:0000256" key="8">
    <source>
        <dbReference type="ARBA" id="ARBA00023049"/>
    </source>
</evidence>
<dbReference type="PANTHER" id="PTHR43226:SF4">
    <property type="entry name" value="XAA-PRO AMINOPEPTIDASE 3"/>
    <property type="match status" value="1"/>
</dbReference>
<keyword evidence="9" id="KW-0464">Manganese</keyword>
<dbReference type="Gene3D" id="3.40.350.10">
    <property type="entry name" value="Creatinase/prolidase N-terminal domain"/>
    <property type="match status" value="1"/>
</dbReference>
<dbReference type="HOGENOM" id="CLU_017266_1_0_12"/>
<dbReference type="STRING" id="869212.Turpa_3944"/>
<dbReference type="InterPro" id="IPR007865">
    <property type="entry name" value="Aminopep_P_N"/>
</dbReference>
<dbReference type="InterPro" id="IPR029149">
    <property type="entry name" value="Creatin/AminoP/Spt16_N"/>
</dbReference>
<keyword evidence="7 12" id="KW-0378">Hydrolase</keyword>
<evidence type="ECO:0000256" key="3">
    <source>
        <dbReference type="ARBA" id="ARBA00008766"/>
    </source>
</evidence>
<evidence type="ECO:0000313" key="12">
    <source>
        <dbReference type="EMBL" id="AFM14578.1"/>
    </source>
</evidence>
<dbReference type="Proteomes" id="UP000006048">
    <property type="component" value="Chromosome"/>
</dbReference>
<dbReference type="OrthoDB" id="9806388at2"/>
<dbReference type="SUPFAM" id="SSF53092">
    <property type="entry name" value="Creatinase/prolidase N-terminal domain"/>
    <property type="match status" value="1"/>
</dbReference>
<keyword evidence="6 10" id="KW-0479">Metal-binding</keyword>
<accession>I4BBC1</accession>
<sequence length="445" mass="49460">MQIFGERIQRVQGKMLPGSLLVIPAAPHAIRNRDTHYSYRGYSDTLYLTGVNEEELGLIVTNENLYVFAQTRDAERERWVGKVCGHEFFLQRFSGHRFKTEVFEAKQFERQFAELAKGRDILYYDFGLQSDLERRLLAVLHEMALYSRRGQKGPRQIIRASEILHELRLKKDSHDLEMMRRAAAISAAAHNKAADHIVAAAGSLSEYEIKALIEHEFMARGADRLAYPSIVAAGDNATVLHYERTQGIAQPGDFVLIDAGAELEGYASDITRTTPTGGWKKASGLHKDLYDLVLAAQKAAIAASKPGTTIEAVHTAAQHVLAQGLLAMGFFKNVPERKKAEGESAKLANPGTMAEVLEGEYLAHFYMHRTSHYLGLDVHDVGEYFAAGESRPLEPGMVITIEPGLYFPADYEFVRPEARGIGIRIEDDVLITEAGNEVLTAACRS</sequence>
<protein>
    <recommendedName>
        <fullName evidence="4">Xaa-Pro aminopeptidase</fullName>
        <ecNumber evidence="4">3.4.11.9</ecNumber>
    </recommendedName>
</protein>
<evidence type="ECO:0000259" key="11">
    <source>
        <dbReference type="SMART" id="SM01011"/>
    </source>
</evidence>
<keyword evidence="5" id="KW-0645">Protease</keyword>
<dbReference type="EMBL" id="CP002959">
    <property type="protein sequence ID" value="AFM14578.1"/>
    <property type="molecule type" value="Genomic_DNA"/>
</dbReference>
<dbReference type="KEGG" id="tpx:Turpa_3944"/>
<dbReference type="InterPro" id="IPR052433">
    <property type="entry name" value="X-Pro_dipept-like"/>
</dbReference>
<dbReference type="Gene3D" id="3.90.230.10">
    <property type="entry name" value="Creatinase/methionine aminopeptidase superfamily"/>
    <property type="match status" value="1"/>
</dbReference>
<comment type="catalytic activity">
    <reaction evidence="1">
        <text>Release of any N-terminal amino acid, including proline, that is linked to proline, even from a dipeptide or tripeptide.</text>
        <dbReference type="EC" id="3.4.11.9"/>
    </reaction>
</comment>
<dbReference type="GO" id="GO:0030145">
    <property type="term" value="F:manganese ion binding"/>
    <property type="evidence" value="ECO:0007669"/>
    <property type="project" value="InterPro"/>
</dbReference>
<keyword evidence="8" id="KW-0482">Metalloprotease</keyword>
<dbReference type="SUPFAM" id="SSF55920">
    <property type="entry name" value="Creatinase/aminopeptidase"/>
    <property type="match status" value="1"/>
</dbReference>
<gene>
    <name evidence="12" type="ordered locus">Turpa_3944</name>
</gene>
<reference evidence="12 13" key="1">
    <citation type="submission" date="2012-06" db="EMBL/GenBank/DDBJ databases">
        <title>The complete chromosome of genome of Turneriella parva DSM 21527.</title>
        <authorList>
            <consortium name="US DOE Joint Genome Institute (JGI-PGF)"/>
            <person name="Lucas S."/>
            <person name="Han J."/>
            <person name="Lapidus A."/>
            <person name="Bruce D."/>
            <person name="Goodwin L."/>
            <person name="Pitluck S."/>
            <person name="Peters L."/>
            <person name="Kyrpides N."/>
            <person name="Mavromatis K."/>
            <person name="Ivanova N."/>
            <person name="Mikhailova N."/>
            <person name="Chertkov O."/>
            <person name="Detter J.C."/>
            <person name="Tapia R."/>
            <person name="Han C."/>
            <person name="Land M."/>
            <person name="Hauser L."/>
            <person name="Markowitz V."/>
            <person name="Cheng J.-F."/>
            <person name="Hugenholtz P."/>
            <person name="Woyke T."/>
            <person name="Wu D."/>
            <person name="Gronow S."/>
            <person name="Wellnitz S."/>
            <person name="Brambilla E."/>
            <person name="Klenk H.-P."/>
            <person name="Eisen J.A."/>
        </authorList>
    </citation>
    <scope>NUCLEOTIDE SEQUENCE [LARGE SCALE GENOMIC DNA]</scope>
    <source>
        <strain evidence="13">ATCC BAA-1111 / DSM 21527 / NCTC 11395 / H</strain>
    </source>
</reference>
<keyword evidence="13" id="KW-1185">Reference proteome</keyword>
<dbReference type="PROSITE" id="PS00491">
    <property type="entry name" value="PROLINE_PEPTIDASE"/>
    <property type="match status" value="1"/>
</dbReference>
<dbReference type="PATRIC" id="fig|869212.3.peg.3976"/>
<dbReference type="GO" id="GO:0006508">
    <property type="term" value="P:proteolysis"/>
    <property type="evidence" value="ECO:0007669"/>
    <property type="project" value="UniProtKB-KW"/>
</dbReference>
<evidence type="ECO:0000256" key="1">
    <source>
        <dbReference type="ARBA" id="ARBA00001424"/>
    </source>
</evidence>
<evidence type="ECO:0000256" key="4">
    <source>
        <dbReference type="ARBA" id="ARBA00012574"/>
    </source>
</evidence>
<evidence type="ECO:0000256" key="2">
    <source>
        <dbReference type="ARBA" id="ARBA00001936"/>
    </source>
</evidence>
<dbReference type="PANTHER" id="PTHR43226">
    <property type="entry name" value="XAA-PRO AMINOPEPTIDASE 3"/>
    <property type="match status" value="1"/>
</dbReference>
<organism evidence="12 13">
    <name type="scientific">Turneriella parva (strain ATCC BAA-1111 / DSM 21527 / NCTC 11395 / H)</name>
    <name type="common">Leptospira parva</name>
    <dbReference type="NCBI Taxonomy" id="869212"/>
    <lineage>
        <taxon>Bacteria</taxon>
        <taxon>Pseudomonadati</taxon>
        <taxon>Spirochaetota</taxon>
        <taxon>Spirochaetia</taxon>
        <taxon>Leptospirales</taxon>
        <taxon>Leptospiraceae</taxon>
        <taxon>Turneriella</taxon>
    </lineage>
</organism>
<dbReference type="SMART" id="SM01011">
    <property type="entry name" value="AMP_N"/>
    <property type="match status" value="1"/>
</dbReference>
<name>I4BBC1_TURPD</name>